<gene>
    <name evidence="2" type="ORF">A3A02_00005</name>
</gene>
<feature type="region of interest" description="Disordered" evidence="1">
    <location>
        <begin position="38"/>
        <end position="103"/>
    </location>
</feature>
<proteinExistence type="predicted"/>
<evidence type="ECO:0000256" key="1">
    <source>
        <dbReference type="SAM" id="MobiDB-lite"/>
    </source>
</evidence>
<evidence type="ECO:0000313" key="3">
    <source>
        <dbReference type="Proteomes" id="UP000177376"/>
    </source>
</evidence>
<dbReference type="PROSITE" id="PS51257">
    <property type="entry name" value="PROKAR_LIPOPROTEIN"/>
    <property type="match status" value="1"/>
</dbReference>
<evidence type="ECO:0000313" key="2">
    <source>
        <dbReference type="EMBL" id="OGY53088.1"/>
    </source>
</evidence>
<organism evidence="2 3">
    <name type="scientific">Candidatus Buchananbacteria bacterium RIFCSPLOWO2_01_FULL_39_33</name>
    <dbReference type="NCBI Taxonomy" id="1797543"/>
    <lineage>
        <taxon>Bacteria</taxon>
        <taxon>Candidatus Buchananiibacteriota</taxon>
    </lineage>
</organism>
<sequence length="103" mass="11110">MKKKVTWSLFLVPILALSVIVLLSGCVTAGYGSVGIKSAPPPPVKVKPLPPPAASFRQPAVHSNPPIMRQQSPKVHFSPRPPAVRHQAPVRRAPKAHSGPRHR</sequence>
<dbReference type="AlphaFoldDB" id="A0A1G1YL58"/>
<dbReference type="EMBL" id="MHIM01000004">
    <property type="protein sequence ID" value="OGY53088.1"/>
    <property type="molecule type" value="Genomic_DNA"/>
</dbReference>
<dbReference type="Proteomes" id="UP000177376">
    <property type="component" value="Unassembled WGS sequence"/>
</dbReference>
<feature type="compositionally biased region" description="Basic residues" evidence="1">
    <location>
        <begin position="88"/>
        <end position="103"/>
    </location>
</feature>
<name>A0A1G1YL58_9BACT</name>
<reference evidence="2 3" key="1">
    <citation type="journal article" date="2016" name="Nat. Commun.">
        <title>Thousands of microbial genomes shed light on interconnected biogeochemical processes in an aquifer system.</title>
        <authorList>
            <person name="Anantharaman K."/>
            <person name="Brown C.T."/>
            <person name="Hug L.A."/>
            <person name="Sharon I."/>
            <person name="Castelle C.J."/>
            <person name="Probst A.J."/>
            <person name="Thomas B.C."/>
            <person name="Singh A."/>
            <person name="Wilkins M.J."/>
            <person name="Karaoz U."/>
            <person name="Brodie E.L."/>
            <person name="Williams K.H."/>
            <person name="Hubbard S.S."/>
            <person name="Banfield J.F."/>
        </authorList>
    </citation>
    <scope>NUCLEOTIDE SEQUENCE [LARGE SCALE GENOMIC DNA]</scope>
</reference>
<comment type="caution">
    <text evidence="2">The sequence shown here is derived from an EMBL/GenBank/DDBJ whole genome shotgun (WGS) entry which is preliminary data.</text>
</comment>
<feature type="compositionally biased region" description="Pro residues" evidence="1">
    <location>
        <begin position="39"/>
        <end position="53"/>
    </location>
</feature>
<accession>A0A1G1YL58</accession>
<protein>
    <submittedName>
        <fullName evidence="2">Uncharacterized protein</fullName>
    </submittedName>
</protein>